<evidence type="ECO:0000256" key="7">
    <source>
        <dbReference type="SAM" id="Phobius"/>
    </source>
</evidence>
<dbReference type="CDD" id="cd14014">
    <property type="entry name" value="STKc_PknB_like"/>
    <property type="match status" value="1"/>
</dbReference>
<evidence type="ECO:0000256" key="1">
    <source>
        <dbReference type="ARBA" id="ARBA00012513"/>
    </source>
</evidence>
<dbReference type="Gene3D" id="1.10.510.10">
    <property type="entry name" value="Transferase(Phosphotransferase) domain 1"/>
    <property type="match status" value="1"/>
</dbReference>
<dbReference type="GO" id="GO:0005524">
    <property type="term" value="F:ATP binding"/>
    <property type="evidence" value="ECO:0007669"/>
    <property type="project" value="UniProtKB-KW"/>
</dbReference>
<dbReference type="InterPro" id="IPR011009">
    <property type="entry name" value="Kinase-like_dom_sf"/>
</dbReference>
<accession>A0A402AFF0</accession>
<keyword evidence="10" id="KW-1185">Reference proteome</keyword>
<feature type="region of interest" description="Disordered" evidence="6">
    <location>
        <begin position="337"/>
        <end position="454"/>
    </location>
</feature>
<dbReference type="InterPro" id="IPR000719">
    <property type="entry name" value="Prot_kinase_dom"/>
</dbReference>
<proteinExistence type="predicted"/>
<evidence type="ECO:0000256" key="2">
    <source>
        <dbReference type="ARBA" id="ARBA00022679"/>
    </source>
</evidence>
<organism evidence="9 10">
    <name type="scientific">Dictyobacter kobayashii</name>
    <dbReference type="NCBI Taxonomy" id="2014872"/>
    <lineage>
        <taxon>Bacteria</taxon>
        <taxon>Bacillati</taxon>
        <taxon>Chloroflexota</taxon>
        <taxon>Ktedonobacteria</taxon>
        <taxon>Ktedonobacterales</taxon>
        <taxon>Dictyobacteraceae</taxon>
        <taxon>Dictyobacter</taxon>
    </lineage>
</organism>
<feature type="compositionally biased region" description="Low complexity" evidence="6">
    <location>
        <begin position="434"/>
        <end position="453"/>
    </location>
</feature>
<dbReference type="Gene3D" id="3.30.200.20">
    <property type="entry name" value="Phosphorylase Kinase, domain 1"/>
    <property type="match status" value="1"/>
</dbReference>
<evidence type="ECO:0000256" key="5">
    <source>
        <dbReference type="ARBA" id="ARBA00022840"/>
    </source>
</evidence>
<dbReference type="EC" id="2.7.11.1" evidence="1"/>
<name>A0A402AFF0_9CHLR</name>
<keyword evidence="7" id="KW-0812">Transmembrane</keyword>
<keyword evidence="5" id="KW-0067">ATP-binding</keyword>
<gene>
    <name evidence="9" type="ORF">KDK_16470</name>
</gene>
<protein>
    <recommendedName>
        <fullName evidence="1">non-specific serine/threonine protein kinase</fullName>
        <ecNumber evidence="1">2.7.11.1</ecNumber>
    </recommendedName>
</protein>
<keyword evidence="2" id="KW-0808">Transferase</keyword>
<evidence type="ECO:0000313" key="10">
    <source>
        <dbReference type="Proteomes" id="UP000287188"/>
    </source>
</evidence>
<feature type="domain" description="Protein kinase" evidence="8">
    <location>
        <begin position="1"/>
        <end position="250"/>
    </location>
</feature>
<keyword evidence="4" id="KW-0418">Kinase</keyword>
<evidence type="ECO:0000256" key="6">
    <source>
        <dbReference type="SAM" id="MobiDB-lite"/>
    </source>
</evidence>
<evidence type="ECO:0000259" key="8">
    <source>
        <dbReference type="PROSITE" id="PS50011"/>
    </source>
</evidence>
<sequence>MHNDLQADPNFLNRLTNGGKVLTTLRHENLVSVYDTAVSRTGEARETTTFIVMDYIEGYTLRDYIKATSQRGIFPSTADIVYLFSCLGTAVDYIHQQGITHGNIKPSNILLHKQQRANFAAGEPMLTDVGLTQIAGNDSYLSAPHYLSPEQAQSKPANKASDIYTLGVILYELCTGTVPFRGDNTYAVISQHINTLPAPPTLLNANIPQALAQVILRALAKDPATRFPEATLLAYAIAEACAVQPTHPQVKQIATRRMQTQQTNNPATNNSQSILGVSQPLTPESPIFMRPLPDLSTRQQAVPGPTQPVSLNANPNVSASAVFPNSGPLSSVSISKNTGPISASRPAVSPTHLVPGEPKEMEILPPLPPPRPSALSGPLSNPGNKQFLNRQAAPNTPSMEGSNAGAGFAPLPSTPSAPRFNPSQPSPEPTRPYQQSPMPEMQTPQQPQPAVQQLNTSAQPLTFRPTTPIYKNKYAAIALVLLIAIIVATIGITTLINHSNAGQPAVSRTTQPPLPPVVSQGPGTIFFRMMPWGIMINCALRCKILLIPHKVKAIMPGCKPISRPSFR</sequence>
<dbReference type="InterPro" id="IPR050660">
    <property type="entry name" value="NEK_Ser/Thr_kinase"/>
</dbReference>
<feature type="transmembrane region" description="Helical" evidence="7">
    <location>
        <begin position="474"/>
        <end position="496"/>
    </location>
</feature>
<dbReference type="GO" id="GO:0004674">
    <property type="term" value="F:protein serine/threonine kinase activity"/>
    <property type="evidence" value="ECO:0007669"/>
    <property type="project" value="UniProtKB-EC"/>
</dbReference>
<evidence type="ECO:0000256" key="4">
    <source>
        <dbReference type="ARBA" id="ARBA00022777"/>
    </source>
</evidence>
<dbReference type="SUPFAM" id="SSF56112">
    <property type="entry name" value="Protein kinase-like (PK-like)"/>
    <property type="match status" value="1"/>
</dbReference>
<reference evidence="10" key="1">
    <citation type="submission" date="2018-12" db="EMBL/GenBank/DDBJ databases">
        <title>Tengunoibacter tsumagoiensis gen. nov., sp. nov., Dictyobacter kobayashii sp. nov., D. alpinus sp. nov., and D. joshuensis sp. nov. and description of Dictyobacteraceae fam. nov. within the order Ktedonobacterales isolated from Tengu-no-mugimeshi.</title>
        <authorList>
            <person name="Wang C.M."/>
            <person name="Zheng Y."/>
            <person name="Sakai Y."/>
            <person name="Toyoda A."/>
            <person name="Minakuchi Y."/>
            <person name="Abe K."/>
            <person name="Yokota A."/>
            <person name="Yabe S."/>
        </authorList>
    </citation>
    <scope>NUCLEOTIDE SEQUENCE [LARGE SCALE GENOMIC DNA]</scope>
    <source>
        <strain evidence="10">Uno11</strain>
    </source>
</reference>
<evidence type="ECO:0000313" key="9">
    <source>
        <dbReference type="EMBL" id="GCE17847.1"/>
    </source>
</evidence>
<dbReference type="PROSITE" id="PS50011">
    <property type="entry name" value="PROTEIN_KINASE_DOM"/>
    <property type="match status" value="1"/>
</dbReference>
<dbReference type="EMBL" id="BIFS01000001">
    <property type="protein sequence ID" value="GCE17847.1"/>
    <property type="molecule type" value="Genomic_DNA"/>
</dbReference>
<dbReference type="AlphaFoldDB" id="A0A402AFF0"/>
<dbReference type="PANTHER" id="PTHR43671:SF13">
    <property type="entry name" value="SERINE_THREONINE-PROTEIN KINASE NEK2"/>
    <property type="match status" value="1"/>
</dbReference>
<dbReference type="Pfam" id="PF00069">
    <property type="entry name" value="Pkinase"/>
    <property type="match status" value="1"/>
</dbReference>
<keyword evidence="7" id="KW-1133">Transmembrane helix</keyword>
<keyword evidence="7" id="KW-0472">Membrane</keyword>
<comment type="caution">
    <text evidence="9">The sequence shown here is derived from an EMBL/GenBank/DDBJ whole genome shotgun (WGS) entry which is preliminary data.</text>
</comment>
<feature type="compositionally biased region" description="Polar residues" evidence="6">
    <location>
        <begin position="381"/>
        <end position="401"/>
    </location>
</feature>
<dbReference type="Proteomes" id="UP000287188">
    <property type="component" value="Unassembled WGS sequence"/>
</dbReference>
<keyword evidence="3" id="KW-0547">Nucleotide-binding</keyword>
<dbReference type="PANTHER" id="PTHR43671">
    <property type="entry name" value="SERINE/THREONINE-PROTEIN KINASE NEK"/>
    <property type="match status" value="1"/>
</dbReference>
<evidence type="ECO:0000256" key="3">
    <source>
        <dbReference type="ARBA" id="ARBA00022741"/>
    </source>
</evidence>